<proteinExistence type="predicted"/>
<keyword evidence="4 8" id="KW-0238">DNA-binding</keyword>
<dbReference type="Gene3D" id="1.10.10.10">
    <property type="entry name" value="Winged helix-like DNA-binding domain superfamily/Winged helix DNA-binding domain"/>
    <property type="match status" value="1"/>
</dbReference>
<evidence type="ECO:0000256" key="3">
    <source>
        <dbReference type="ARBA" id="ARBA00023015"/>
    </source>
</evidence>
<dbReference type="GO" id="GO:0003677">
    <property type="term" value="F:DNA binding"/>
    <property type="evidence" value="ECO:0007669"/>
    <property type="project" value="UniProtKB-KW"/>
</dbReference>
<dbReference type="Proteomes" id="UP001268542">
    <property type="component" value="Unassembled WGS sequence"/>
</dbReference>
<dbReference type="SMART" id="SM01134">
    <property type="entry name" value="DeoRC"/>
    <property type="match status" value="1"/>
</dbReference>
<evidence type="ECO:0000256" key="4">
    <source>
        <dbReference type="ARBA" id="ARBA00023125"/>
    </source>
</evidence>
<keyword evidence="3" id="KW-0805">Transcription regulation</keyword>
<dbReference type="EMBL" id="JAVYII010000005">
    <property type="protein sequence ID" value="MDT9593837.1"/>
    <property type="molecule type" value="Genomic_DNA"/>
</dbReference>
<dbReference type="SUPFAM" id="SSF100950">
    <property type="entry name" value="NagB/RpiA/CoA transferase-like"/>
    <property type="match status" value="1"/>
</dbReference>
<protein>
    <recommendedName>
        <fullName evidence="1">Lactose phosphotransferase system repressor</fullName>
    </recommendedName>
</protein>
<dbReference type="Pfam" id="PF00455">
    <property type="entry name" value="DeoRC"/>
    <property type="match status" value="1"/>
</dbReference>
<evidence type="ECO:0000259" key="7">
    <source>
        <dbReference type="PROSITE" id="PS51000"/>
    </source>
</evidence>
<dbReference type="SMART" id="SM00420">
    <property type="entry name" value="HTH_DEOR"/>
    <property type="match status" value="1"/>
</dbReference>
<dbReference type="RefSeq" id="WP_315733327.1">
    <property type="nucleotide sequence ID" value="NZ_JAVYII010000005.1"/>
</dbReference>
<dbReference type="SUPFAM" id="SSF46785">
    <property type="entry name" value="Winged helix' DNA-binding domain"/>
    <property type="match status" value="1"/>
</dbReference>
<dbReference type="PANTHER" id="PTHR30363">
    <property type="entry name" value="HTH-TYPE TRANSCRIPTIONAL REGULATOR SRLR-RELATED"/>
    <property type="match status" value="1"/>
</dbReference>
<dbReference type="InterPro" id="IPR037171">
    <property type="entry name" value="NagB/RpiA_transferase-like"/>
</dbReference>
<evidence type="ECO:0000256" key="6">
    <source>
        <dbReference type="ARBA" id="ARBA00024937"/>
    </source>
</evidence>
<evidence type="ECO:0000256" key="1">
    <source>
        <dbReference type="ARBA" id="ARBA00021390"/>
    </source>
</evidence>
<dbReference type="InterPro" id="IPR018356">
    <property type="entry name" value="Tscrpt_reg_HTH_DeoR_CS"/>
</dbReference>
<dbReference type="Pfam" id="PF08220">
    <property type="entry name" value="HTH_DeoR"/>
    <property type="match status" value="1"/>
</dbReference>
<name>A0ABU3PX69_9ACTN</name>
<dbReference type="PRINTS" id="PR00037">
    <property type="entry name" value="HTHLACR"/>
</dbReference>
<gene>
    <name evidence="8" type="ORF">RDV89_12210</name>
</gene>
<comment type="function">
    <text evidence="6">Repressor of the lactose catabolism operon. Galactose-6-phosphate is the inducer.</text>
</comment>
<keyword evidence="2" id="KW-0678">Repressor</keyword>
<dbReference type="InterPro" id="IPR014036">
    <property type="entry name" value="DeoR-like_C"/>
</dbReference>
<dbReference type="InterPro" id="IPR050313">
    <property type="entry name" value="Carb_Metab_HTH_regulators"/>
</dbReference>
<dbReference type="PROSITE" id="PS51000">
    <property type="entry name" value="HTH_DEOR_2"/>
    <property type="match status" value="1"/>
</dbReference>
<reference evidence="8 9" key="1">
    <citation type="submission" date="2023-08" db="EMBL/GenBank/DDBJ databases">
        <title>Nocardioides seae sp. nov., a bacterium isolated from a soil.</title>
        <authorList>
            <person name="Wang X."/>
        </authorList>
    </citation>
    <scope>NUCLEOTIDE SEQUENCE [LARGE SCALE GENOMIC DNA]</scope>
    <source>
        <strain evidence="8 9">YZH12</strain>
    </source>
</reference>
<sequence length="255" mass="26457">MYAEERRSAMAQRISAQGRISVAALATDFDVTTETVRRDLSTLERQGVVRRVHGGAVPAATLRVIESGVADRSRTRTDDKDAIARHALRHLPQPGSTVLLDAGTTTAALASALPAQHPLTVITHSVPIAARLAGLAQVELHLLPGRVRPTTLAAVGPDAVAALASLRVDVAFVGTNGVSADHGLSTPDSEEASVKRAIIAAARSVVVLADASKIGEEHTRSFGRAEDVDVLVTSPGADDDALAALTAAGWEVEVA</sequence>
<dbReference type="InterPro" id="IPR036390">
    <property type="entry name" value="WH_DNA-bd_sf"/>
</dbReference>
<evidence type="ECO:0000256" key="2">
    <source>
        <dbReference type="ARBA" id="ARBA00022491"/>
    </source>
</evidence>
<dbReference type="PANTHER" id="PTHR30363:SF4">
    <property type="entry name" value="GLYCEROL-3-PHOSPHATE REGULON REPRESSOR"/>
    <property type="match status" value="1"/>
</dbReference>
<dbReference type="InterPro" id="IPR001034">
    <property type="entry name" value="DeoR_HTH"/>
</dbReference>
<keyword evidence="9" id="KW-1185">Reference proteome</keyword>
<dbReference type="InterPro" id="IPR036388">
    <property type="entry name" value="WH-like_DNA-bd_sf"/>
</dbReference>
<dbReference type="PROSITE" id="PS00894">
    <property type="entry name" value="HTH_DEOR_1"/>
    <property type="match status" value="1"/>
</dbReference>
<accession>A0ABU3PX69</accession>
<organism evidence="8 9">
    <name type="scientific">Nocardioides imazamoxiresistens</name>
    <dbReference type="NCBI Taxonomy" id="3231893"/>
    <lineage>
        <taxon>Bacteria</taxon>
        <taxon>Bacillati</taxon>
        <taxon>Actinomycetota</taxon>
        <taxon>Actinomycetes</taxon>
        <taxon>Propionibacteriales</taxon>
        <taxon>Nocardioidaceae</taxon>
        <taxon>Nocardioides</taxon>
    </lineage>
</organism>
<comment type="caution">
    <text evidence="8">The sequence shown here is derived from an EMBL/GenBank/DDBJ whole genome shotgun (WGS) entry which is preliminary data.</text>
</comment>
<dbReference type="Gene3D" id="3.40.50.1360">
    <property type="match status" value="1"/>
</dbReference>
<evidence type="ECO:0000256" key="5">
    <source>
        <dbReference type="ARBA" id="ARBA00023163"/>
    </source>
</evidence>
<feature type="domain" description="HTH deoR-type" evidence="7">
    <location>
        <begin position="3"/>
        <end position="58"/>
    </location>
</feature>
<evidence type="ECO:0000313" key="8">
    <source>
        <dbReference type="EMBL" id="MDT9593837.1"/>
    </source>
</evidence>
<evidence type="ECO:0000313" key="9">
    <source>
        <dbReference type="Proteomes" id="UP001268542"/>
    </source>
</evidence>
<keyword evidence="5" id="KW-0804">Transcription</keyword>